<reference evidence="1" key="2">
    <citation type="submission" date="2021-01" db="EMBL/GenBank/DDBJ databases">
        <authorList>
            <person name="Schikora-Tamarit M.A."/>
        </authorList>
    </citation>
    <scope>NUCLEOTIDE SEQUENCE</scope>
    <source>
        <strain evidence="1">CBS2887</strain>
    </source>
</reference>
<reference evidence="1" key="1">
    <citation type="journal article" date="2021" name="Open Biol.">
        <title>Shared evolutionary footprints suggest mitochondrial oxidative damage underlies multiple complex I losses in fungi.</title>
        <authorList>
            <person name="Schikora-Tamarit M.A."/>
            <person name="Marcet-Houben M."/>
            <person name="Nosek J."/>
            <person name="Gabaldon T."/>
        </authorList>
    </citation>
    <scope>NUCLEOTIDE SEQUENCE</scope>
    <source>
        <strain evidence="1">CBS2887</strain>
    </source>
</reference>
<proteinExistence type="predicted"/>
<dbReference type="EMBL" id="JAEUBG010000019">
    <property type="protein sequence ID" value="KAH3688980.1"/>
    <property type="molecule type" value="Genomic_DNA"/>
</dbReference>
<comment type="caution">
    <text evidence="1">The sequence shown here is derived from an EMBL/GenBank/DDBJ whole genome shotgun (WGS) entry which is preliminary data.</text>
</comment>
<dbReference type="Proteomes" id="UP000774326">
    <property type="component" value="Unassembled WGS sequence"/>
</dbReference>
<dbReference type="AlphaFoldDB" id="A0A9P8QHL4"/>
<name>A0A9P8QHL4_WICPI</name>
<evidence type="ECO:0000313" key="1">
    <source>
        <dbReference type="EMBL" id="KAH3688980.1"/>
    </source>
</evidence>
<keyword evidence="2" id="KW-1185">Reference proteome</keyword>
<protein>
    <submittedName>
        <fullName evidence="1">Uncharacterized protein</fullName>
    </submittedName>
</protein>
<accession>A0A9P8QHL4</accession>
<evidence type="ECO:0000313" key="2">
    <source>
        <dbReference type="Proteomes" id="UP000774326"/>
    </source>
</evidence>
<sequence>MRSTNDCCRYFLHSFLMRMKLSVNRLPKLLILVFQHLGTLKKHIFWKYLSSFKEMIPVLWSLVSIKKSLKQVKMANQCSRCSCGVCPYSMKGKKRTTLRLLGSRVLTNWWSSSLPGNTKFCLISSGNLSGVNRLNSSLSLMSMSWTTNCLTVSLSSLYETLSSFMTYILKDASFEIGIPQKDSCLCTTTLNIIVSKVTSTFCLITEGNTFSLKLRNQIELSLLRKDLQLKKYNLGVF</sequence>
<organism evidence="1 2">
    <name type="scientific">Wickerhamomyces pijperi</name>
    <name type="common">Yeast</name>
    <name type="synonym">Pichia pijperi</name>
    <dbReference type="NCBI Taxonomy" id="599730"/>
    <lineage>
        <taxon>Eukaryota</taxon>
        <taxon>Fungi</taxon>
        <taxon>Dikarya</taxon>
        <taxon>Ascomycota</taxon>
        <taxon>Saccharomycotina</taxon>
        <taxon>Saccharomycetes</taxon>
        <taxon>Phaffomycetales</taxon>
        <taxon>Wickerhamomycetaceae</taxon>
        <taxon>Wickerhamomyces</taxon>
    </lineage>
</organism>
<gene>
    <name evidence="1" type="ORF">WICPIJ_000039</name>
</gene>